<sequence length="1179" mass="133442">MGRYVILDGNIKSSGIPASITSLSPSAAPSGEFRRRADHGSNKCRNVTLNWSQLCAVVLTLLLATGSHGARILGVFAFPAQSHKIIQRTLMLELASRGHQVTEVTPFIDSKVVPNYTQIELAMDFTSGTGGHVPANMFDMQSLRHLQLEFMLWFTGEAMCHHVLQQNSVQKLIHSTDLPFDAVMLEAFTNECFLGFAQKFNAPVIQVCTYGGGNFMADWVGNPNPYSYVPDEFLHYTDKMNFWERMHNTIICVLKHVLRQLIHLPKQNAAMQKYFNYTDNLPPVWELEYKTSMQPAALRAITDASLCLCCARTMLVLCSHHAYTEVVLCSYQASVVLVPSSNCARTKLVMCSYQARTVLVPSSYCVRTKLVLCSYQARTVLVPCSYCARTKLELQKYLDEAPHGVIYFSMGSNLQSSLMPESKRNAFLGAFSKLKQHVLWKWESDTLPGQPSNVKLGKWLPQSDVLAHPNVRLFITHGGQLSSLEAITRGVPLIGVPVFADQKLNMLKAVLSGYGLLIDFNNVTTESLNWAIQEVIESPKYRENAQRLSRIYRDQPLTPLEQAVYWTEYVIRHKGAPHLRSAALDLAWYQYFLLDVIAVIALALVSILLILWLVLRVILKTLFAWLLVLILVPVSMCRGAKVLGVFPFPARSHLIVQRALMYELARRGHEVTVVSPLPENKAIPNYTEIEVRTTMNDLMGNIVPENLFDMESLSTVQMAFMMWFMGEAVCNHVLQEESVQKLIHSTDRHFDVVVVEAFSNECFLGFAHKFKATLIQVCTYGGANFMADWVGNPSPYSYVPEEFLHYTDKMNFWERMHNTVVCTLKSLGRQLIHLPKQNAAMQKYFNYTDDLPPVWELEYKTSLVLVNSHFSLSYPKPLVPNYVQVGGMHVKPPKKLPQELQKYLDEAPHGVIYFSMGSNLQSSLMPESKRNAFLGAFSKLKQHVLWKWESDTLPGQPSNVKLGKWLPQSDILAHPNVRLFITHGGLLSTQEAIHRGVPLLGIPMFGDQSLNMNRAATAGYGLMVGFQNVTMESLLWGITEMIENPKYRERAQHFSRIYRDQPLTPLEQAAYWTEYVIRHKGAPHLRSAALDLAWYQYFLLDVIAVLALAVGSVVLIIFLTLRTILRKIRGGGRIESDTRQLKLRSIHGIKNTVNEYPVMLRKVPEEERSQMARNCTIVE</sequence>
<keyword evidence="3" id="KW-0808">Transferase</keyword>
<evidence type="ECO:0000256" key="3">
    <source>
        <dbReference type="ARBA" id="ARBA00022679"/>
    </source>
</evidence>
<keyword evidence="4" id="KW-1133">Transmembrane helix</keyword>
<feature type="transmembrane region" description="Helical" evidence="4">
    <location>
        <begin position="1094"/>
        <end position="1119"/>
    </location>
</feature>
<feature type="transmembrane region" description="Helical" evidence="4">
    <location>
        <begin position="622"/>
        <end position="648"/>
    </location>
</feature>
<name>A0A6L2PLD7_COPFO</name>
<keyword evidence="4" id="KW-0812">Transmembrane</keyword>
<dbReference type="EMBL" id="BLKM01000300">
    <property type="protein sequence ID" value="GFG31348.1"/>
    <property type="molecule type" value="Genomic_DNA"/>
</dbReference>
<dbReference type="InterPro" id="IPR002213">
    <property type="entry name" value="UDP_glucos_trans"/>
</dbReference>
<dbReference type="OrthoDB" id="5835829at2759"/>
<feature type="transmembrane region" description="Helical" evidence="4">
    <location>
        <begin position="588"/>
        <end position="615"/>
    </location>
</feature>
<dbReference type="PANTHER" id="PTHR48043">
    <property type="entry name" value="EG:EG0003.4 PROTEIN-RELATED"/>
    <property type="match status" value="1"/>
</dbReference>
<dbReference type="Pfam" id="PF00201">
    <property type="entry name" value="UDPGT"/>
    <property type="match status" value="3"/>
</dbReference>
<dbReference type="Proteomes" id="UP000502823">
    <property type="component" value="Unassembled WGS sequence"/>
</dbReference>
<keyword evidence="6" id="KW-1185">Reference proteome</keyword>
<dbReference type="PANTHER" id="PTHR48043:SF159">
    <property type="entry name" value="EG:EG0003.4 PROTEIN-RELATED"/>
    <property type="match status" value="1"/>
</dbReference>
<evidence type="ECO:0000313" key="5">
    <source>
        <dbReference type="EMBL" id="GFG31348.1"/>
    </source>
</evidence>
<proteinExistence type="inferred from homology"/>
<comment type="caution">
    <text evidence="5">The sequence shown here is derived from an EMBL/GenBank/DDBJ whole genome shotgun (WGS) entry which is preliminary data.</text>
</comment>
<dbReference type="AlphaFoldDB" id="A0A6L2PLD7"/>
<dbReference type="InterPro" id="IPR050271">
    <property type="entry name" value="UDP-glycosyltransferase"/>
</dbReference>
<keyword evidence="4" id="KW-0472">Membrane</keyword>
<dbReference type="FunFam" id="3.40.50.2000:FF:000050">
    <property type="entry name" value="UDP-glucuronosyltransferase"/>
    <property type="match status" value="2"/>
</dbReference>
<evidence type="ECO:0000313" key="6">
    <source>
        <dbReference type="Proteomes" id="UP000502823"/>
    </source>
</evidence>
<reference evidence="6" key="1">
    <citation type="submission" date="2020-01" db="EMBL/GenBank/DDBJ databases">
        <title>Draft genome sequence of the Termite Coptotermes fromosanus.</title>
        <authorList>
            <person name="Itakura S."/>
            <person name="Yosikawa Y."/>
            <person name="Umezawa K."/>
        </authorList>
    </citation>
    <scope>NUCLEOTIDE SEQUENCE [LARGE SCALE GENOMIC DNA]</scope>
</reference>
<protein>
    <recommendedName>
        <fullName evidence="7">UDP-glycosyltransferases domain-containing protein</fullName>
    </recommendedName>
</protein>
<gene>
    <name evidence="5" type="ORF">Cfor_12917</name>
</gene>
<dbReference type="Gene3D" id="3.40.50.2000">
    <property type="entry name" value="Glycogen Phosphorylase B"/>
    <property type="match status" value="3"/>
</dbReference>
<dbReference type="InterPro" id="IPR035595">
    <property type="entry name" value="UDP_glycos_trans_CS"/>
</dbReference>
<evidence type="ECO:0000256" key="1">
    <source>
        <dbReference type="ARBA" id="ARBA00009995"/>
    </source>
</evidence>
<organism evidence="5 6">
    <name type="scientific">Coptotermes formosanus</name>
    <name type="common">Formosan subterranean termite</name>
    <dbReference type="NCBI Taxonomy" id="36987"/>
    <lineage>
        <taxon>Eukaryota</taxon>
        <taxon>Metazoa</taxon>
        <taxon>Ecdysozoa</taxon>
        <taxon>Arthropoda</taxon>
        <taxon>Hexapoda</taxon>
        <taxon>Insecta</taxon>
        <taxon>Pterygota</taxon>
        <taxon>Neoptera</taxon>
        <taxon>Polyneoptera</taxon>
        <taxon>Dictyoptera</taxon>
        <taxon>Blattodea</taxon>
        <taxon>Blattoidea</taxon>
        <taxon>Termitoidae</taxon>
        <taxon>Rhinotermitidae</taxon>
        <taxon>Coptotermes</taxon>
    </lineage>
</organism>
<accession>A0A6L2PLD7</accession>
<comment type="similarity">
    <text evidence="1">Belongs to the UDP-glycosyltransferase family.</text>
</comment>
<keyword evidence="2" id="KW-0328">Glycosyltransferase</keyword>
<evidence type="ECO:0008006" key="7">
    <source>
        <dbReference type="Google" id="ProtNLM"/>
    </source>
</evidence>
<dbReference type="CDD" id="cd03784">
    <property type="entry name" value="GT1_Gtf-like"/>
    <property type="match status" value="2"/>
</dbReference>
<dbReference type="FunFam" id="3.40.50.2000:FF:000144">
    <property type="entry name" value="UDP-glucuronosyltransferase"/>
    <property type="match status" value="1"/>
</dbReference>
<evidence type="ECO:0000256" key="4">
    <source>
        <dbReference type="SAM" id="Phobius"/>
    </source>
</evidence>
<dbReference type="GO" id="GO:0008194">
    <property type="term" value="F:UDP-glycosyltransferase activity"/>
    <property type="evidence" value="ECO:0007669"/>
    <property type="project" value="InterPro"/>
</dbReference>
<dbReference type="SUPFAM" id="SSF53756">
    <property type="entry name" value="UDP-Glycosyltransferase/glycogen phosphorylase"/>
    <property type="match status" value="2"/>
</dbReference>
<evidence type="ECO:0000256" key="2">
    <source>
        <dbReference type="ARBA" id="ARBA00022676"/>
    </source>
</evidence>
<dbReference type="InParanoid" id="A0A6L2PLD7"/>
<dbReference type="PROSITE" id="PS00375">
    <property type="entry name" value="UDPGT"/>
    <property type="match status" value="2"/>
</dbReference>